<dbReference type="InterPro" id="IPR010998">
    <property type="entry name" value="Integrase_recombinase_N"/>
</dbReference>
<evidence type="ECO:0000256" key="5">
    <source>
        <dbReference type="PROSITE-ProRule" id="PRU01248"/>
    </source>
</evidence>
<comment type="caution">
    <text evidence="9">The sequence shown here is derived from an EMBL/GenBank/DDBJ whole genome shotgun (WGS) entry which is preliminary data.</text>
</comment>
<evidence type="ECO:0000256" key="2">
    <source>
        <dbReference type="ARBA" id="ARBA00022908"/>
    </source>
</evidence>
<dbReference type="InterPro" id="IPR013762">
    <property type="entry name" value="Integrase-like_cat_sf"/>
</dbReference>
<evidence type="ECO:0000256" key="4">
    <source>
        <dbReference type="ARBA" id="ARBA00023172"/>
    </source>
</evidence>
<dbReference type="Proteomes" id="UP001152755">
    <property type="component" value="Unassembled WGS sequence"/>
</dbReference>
<dbReference type="InterPro" id="IPR004107">
    <property type="entry name" value="Integrase_SAM-like_N"/>
</dbReference>
<comment type="similarity">
    <text evidence="1">Belongs to the 'phage' integrase family.</text>
</comment>
<dbReference type="InterPro" id="IPR002104">
    <property type="entry name" value="Integrase_catalytic"/>
</dbReference>
<keyword evidence="2" id="KW-0229">DNA integration</keyword>
<dbReference type="Pfam" id="PF00589">
    <property type="entry name" value="Phage_integrase"/>
    <property type="match status" value="1"/>
</dbReference>
<dbReference type="GO" id="GO:0003677">
    <property type="term" value="F:DNA binding"/>
    <property type="evidence" value="ECO:0007669"/>
    <property type="project" value="UniProtKB-UniRule"/>
</dbReference>
<feature type="compositionally biased region" description="Basic residues" evidence="6">
    <location>
        <begin position="1"/>
        <end position="11"/>
    </location>
</feature>
<gene>
    <name evidence="9" type="ORF">NVS88_21250</name>
</gene>
<evidence type="ECO:0000256" key="6">
    <source>
        <dbReference type="SAM" id="MobiDB-lite"/>
    </source>
</evidence>
<evidence type="ECO:0000259" key="7">
    <source>
        <dbReference type="PROSITE" id="PS51898"/>
    </source>
</evidence>
<evidence type="ECO:0000259" key="8">
    <source>
        <dbReference type="PROSITE" id="PS51900"/>
    </source>
</evidence>
<dbReference type="GO" id="GO:0006310">
    <property type="term" value="P:DNA recombination"/>
    <property type="evidence" value="ECO:0007669"/>
    <property type="project" value="UniProtKB-KW"/>
</dbReference>
<organism evidence="9 10">
    <name type="scientific">Speluncibacter jeojiensis</name>
    <dbReference type="NCBI Taxonomy" id="2710754"/>
    <lineage>
        <taxon>Bacteria</taxon>
        <taxon>Bacillati</taxon>
        <taxon>Actinomycetota</taxon>
        <taxon>Actinomycetes</taxon>
        <taxon>Mycobacteriales</taxon>
        <taxon>Speluncibacteraceae</taxon>
        <taxon>Speluncibacter</taxon>
    </lineage>
</organism>
<keyword evidence="10" id="KW-1185">Reference proteome</keyword>
<dbReference type="PANTHER" id="PTHR30349:SF64">
    <property type="entry name" value="PROPHAGE INTEGRASE INTD-RELATED"/>
    <property type="match status" value="1"/>
</dbReference>
<sequence length="386" mass="42368">MATTKPRRRPGNVRVEDRHYSDYKNRVRTTRWTTSKDGKPTPIGKRWIVRWVDLNGREKSLSFDKRSAADDCAAKITAEIHTGMYSDPHTAGARFEDIADGWLRSLSNKAPATRASHTSILNKHVRPSFGDRELSSITRSEIVDWVANLSGSGLSAATVRRAFVCLRGVLALAVGEHIRTDPSQGVKLPKLAEPRDRFLSNAEVAKLALELDPDNALMVLTLAYTGLRFGEFAALTVADVDTDRGVIDVRRSFSETHGYGPTKSGKSRRVPIPRSLRLTISKHLGGRATDAVAFTAPGGGPLRRANWAKRVLAPAAERAGLTPLTPHDLRHTYASLSAQAGVRVEVVSANMGHTDPGFTMRRYIGLFEDDLTASADLLDARMELVR</sequence>
<keyword evidence="3 5" id="KW-0238">DNA-binding</keyword>
<name>A0A9X4M2X8_9ACTN</name>
<feature type="domain" description="Core-binding (CB)" evidence="8">
    <location>
        <begin position="93"/>
        <end position="174"/>
    </location>
</feature>
<dbReference type="InterPro" id="IPR044068">
    <property type="entry name" value="CB"/>
</dbReference>
<dbReference type="EMBL" id="JANRHA010000023">
    <property type="protein sequence ID" value="MDG3017085.1"/>
    <property type="molecule type" value="Genomic_DNA"/>
</dbReference>
<feature type="region of interest" description="Disordered" evidence="6">
    <location>
        <begin position="1"/>
        <end position="20"/>
    </location>
</feature>
<dbReference type="Gene3D" id="1.10.443.10">
    <property type="entry name" value="Intergrase catalytic core"/>
    <property type="match status" value="1"/>
</dbReference>
<evidence type="ECO:0000256" key="3">
    <source>
        <dbReference type="ARBA" id="ARBA00023125"/>
    </source>
</evidence>
<dbReference type="SUPFAM" id="SSF56349">
    <property type="entry name" value="DNA breaking-rejoining enzymes"/>
    <property type="match status" value="1"/>
</dbReference>
<feature type="domain" description="Tyr recombinase" evidence="7">
    <location>
        <begin position="194"/>
        <end position="376"/>
    </location>
</feature>
<dbReference type="InterPro" id="IPR050090">
    <property type="entry name" value="Tyrosine_recombinase_XerCD"/>
</dbReference>
<protein>
    <submittedName>
        <fullName evidence="9">Site-specific integrase</fullName>
    </submittedName>
</protein>
<dbReference type="PANTHER" id="PTHR30349">
    <property type="entry name" value="PHAGE INTEGRASE-RELATED"/>
    <property type="match status" value="1"/>
</dbReference>
<dbReference type="Pfam" id="PF14659">
    <property type="entry name" value="Phage_int_SAM_3"/>
    <property type="match status" value="1"/>
</dbReference>
<evidence type="ECO:0000313" key="9">
    <source>
        <dbReference type="EMBL" id="MDG3017085.1"/>
    </source>
</evidence>
<reference evidence="9" key="1">
    <citation type="submission" date="2022-08" db="EMBL/GenBank/DDBJ databases">
        <title>Genome analysis of Corynebacteriales strain.</title>
        <authorList>
            <person name="Lee S.D."/>
        </authorList>
    </citation>
    <scope>NUCLEOTIDE SEQUENCE</scope>
    <source>
        <strain evidence="9">D3-21</strain>
    </source>
</reference>
<dbReference type="GO" id="GO:0015074">
    <property type="term" value="P:DNA integration"/>
    <property type="evidence" value="ECO:0007669"/>
    <property type="project" value="UniProtKB-KW"/>
</dbReference>
<evidence type="ECO:0000313" key="10">
    <source>
        <dbReference type="Proteomes" id="UP001152755"/>
    </source>
</evidence>
<accession>A0A9X4M2X8</accession>
<dbReference type="InterPro" id="IPR011010">
    <property type="entry name" value="DNA_brk_join_enz"/>
</dbReference>
<dbReference type="PROSITE" id="PS51898">
    <property type="entry name" value="TYR_RECOMBINASE"/>
    <property type="match status" value="1"/>
</dbReference>
<dbReference type="Gene3D" id="1.10.150.130">
    <property type="match status" value="1"/>
</dbReference>
<proteinExistence type="inferred from homology"/>
<dbReference type="RefSeq" id="WP_277830388.1">
    <property type="nucleotide sequence ID" value="NZ_JAAIVF010000001.1"/>
</dbReference>
<evidence type="ECO:0000256" key="1">
    <source>
        <dbReference type="ARBA" id="ARBA00008857"/>
    </source>
</evidence>
<dbReference type="PROSITE" id="PS51900">
    <property type="entry name" value="CB"/>
    <property type="match status" value="1"/>
</dbReference>
<dbReference type="CDD" id="cd00796">
    <property type="entry name" value="INT_Rci_Hp1_C"/>
    <property type="match status" value="1"/>
</dbReference>
<keyword evidence="4" id="KW-0233">DNA recombination</keyword>
<dbReference type="AlphaFoldDB" id="A0A9X4M2X8"/>